<dbReference type="PROSITE" id="PS51257">
    <property type="entry name" value="PROKAR_LIPOPROTEIN"/>
    <property type="match status" value="1"/>
</dbReference>
<evidence type="ECO:0000313" key="6">
    <source>
        <dbReference type="Proteomes" id="UP000886856"/>
    </source>
</evidence>
<dbReference type="InterPro" id="IPR001320">
    <property type="entry name" value="Iontro_rcpt_C"/>
</dbReference>
<feature type="chain" id="PRO_5038691288" evidence="2">
    <location>
        <begin position="21"/>
        <end position="261"/>
    </location>
</feature>
<proteinExistence type="predicted"/>
<feature type="domain" description="Solute-binding protein family 3/N-terminal" evidence="3">
    <location>
        <begin position="34"/>
        <end position="261"/>
    </location>
</feature>
<gene>
    <name evidence="5" type="ORF">H9948_11605</name>
</gene>
<evidence type="ECO:0000256" key="2">
    <source>
        <dbReference type="SAM" id="SignalP"/>
    </source>
</evidence>
<accession>A0A9D2KXG7</accession>
<reference evidence="5" key="2">
    <citation type="submission" date="2021-04" db="EMBL/GenBank/DDBJ databases">
        <authorList>
            <person name="Gilroy R."/>
        </authorList>
    </citation>
    <scope>NUCLEOTIDE SEQUENCE</scope>
    <source>
        <strain evidence="5">CHK171-505</strain>
    </source>
</reference>
<keyword evidence="1 2" id="KW-0732">Signal</keyword>
<dbReference type="SMART" id="SM00062">
    <property type="entry name" value="PBPb"/>
    <property type="match status" value="1"/>
</dbReference>
<dbReference type="EMBL" id="DWYW01000270">
    <property type="protein sequence ID" value="HJA91422.1"/>
    <property type="molecule type" value="Genomic_DNA"/>
</dbReference>
<name>A0A9D2KXG7_9LACT</name>
<dbReference type="Pfam" id="PF00497">
    <property type="entry name" value="SBP_bac_3"/>
    <property type="match status" value="1"/>
</dbReference>
<dbReference type="InterPro" id="IPR001638">
    <property type="entry name" value="Solute-binding_3/MltF_N"/>
</dbReference>
<dbReference type="SUPFAM" id="SSF53850">
    <property type="entry name" value="Periplasmic binding protein-like II"/>
    <property type="match status" value="1"/>
</dbReference>
<evidence type="ECO:0000259" key="4">
    <source>
        <dbReference type="SMART" id="SM00079"/>
    </source>
</evidence>
<evidence type="ECO:0000259" key="3">
    <source>
        <dbReference type="SMART" id="SM00062"/>
    </source>
</evidence>
<dbReference type="GO" id="GO:0016020">
    <property type="term" value="C:membrane"/>
    <property type="evidence" value="ECO:0007669"/>
    <property type="project" value="InterPro"/>
</dbReference>
<feature type="domain" description="Ionotropic glutamate receptor C-terminal" evidence="4">
    <location>
        <begin position="34"/>
        <end position="260"/>
    </location>
</feature>
<feature type="signal peptide" evidence="2">
    <location>
        <begin position="1"/>
        <end position="20"/>
    </location>
</feature>
<dbReference type="Proteomes" id="UP000886856">
    <property type="component" value="Unassembled WGS sequence"/>
</dbReference>
<dbReference type="AlphaFoldDB" id="A0A9D2KXG7"/>
<comment type="caution">
    <text evidence="5">The sequence shown here is derived from an EMBL/GenBank/DDBJ whole genome shotgun (WGS) entry which is preliminary data.</text>
</comment>
<evidence type="ECO:0000313" key="5">
    <source>
        <dbReference type="EMBL" id="HJA91422.1"/>
    </source>
</evidence>
<dbReference type="Gene3D" id="3.40.190.10">
    <property type="entry name" value="Periplasmic binding protein-like II"/>
    <property type="match status" value="2"/>
</dbReference>
<evidence type="ECO:0000256" key="1">
    <source>
        <dbReference type="ARBA" id="ARBA00022729"/>
    </source>
</evidence>
<dbReference type="GO" id="GO:0015276">
    <property type="term" value="F:ligand-gated monoatomic ion channel activity"/>
    <property type="evidence" value="ECO:0007669"/>
    <property type="project" value="InterPro"/>
</dbReference>
<dbReference type="SMART" id="SM00079">
    <property type="entry name" value="PBPe"/>
    <property type="match status" value="1"/>
</dbReference>
<organism evidence="5 6">
    <name type="scientific">Candidatus Jeotgalibaca merdavium</name>
    <dbReference type="NCBI Taxonomy" id="2838627"/>
    <lineage>
        <taxon>Bacteria</taxon>
        <taxon>Bacillati</taxon>
        <taxon>Bacillota</taxon>
        <taxon>Bacilli</taxon>
        <taxon>Lactobacillales</taxon>
        <taxon>Carnobacteriaceae</taxon>
        <taxon>Jeotgalibaca</taxon>
    </lineage>
</organism>
<dbReference type="PANTHER" id="PTHR35936">
    <property type="entry name" value="MEMBRANE-BOUND LYTIC MUREIN TRANSGLYCOSYLASE F"/>
    <property type="match status" value="1"/>
</dbReference>
<dbReference type="PANTHER" id="PTHR35936:SF34">
    <property type="entry name" value="ABC TRANSPORTER EXTRACELLULAR-BINDING PROTEIN YCKB-RELATED"/>
    <property type="match status" value="1"/>
</dbReference>
<reference evidence="5" key="1">
    <citation type="journal article" date="2021" name="PeerJ">
        <title>Extensive microbial diversity within the chicken gut microbiome revealed by metagenomics and culture.</title>
        <authorList>
            <person name="Gilroy R."/>
            <person name="Ravi A."/>
            <person name="Getino M."/>
            <person name="Pursley I."/>
            <person name="Horton D.L."/>
            <person name="Alikhan N.F."/>
            <person name="Baker D."/>
            <person name="Gharbi K."/>
            <person name="Hall N."/>
            <person name="Watson M."/>
            <person name="Adriaenssens E.M."/>
            <person name="Foster-Nyarko E."/>
            <person name="Jarju S."/>
            <person name="Secka A."/>
            <person name="Antonio M."/>
            <person name="Oren A."/>
            <person name="Chaudhuri R.R."/>
            <person name="La Ragione R."/>
            <person name="Hildebrand F."/>
            <person name="Pallen M.J."/>
        </authorList>
    </citation>
    <scope>NUCLEOTIDE SEQUENCE</scope>
    <source>
        <strain evidence="5">CHK171-505</strain>
    </source>
</reference>
<protein>
    <submittedName>
        <fullName evidence="5">Amino acid ABC transporter substrate-binding protein</fullName>
    </submittedName>
</protein>
<dbReference type="CDD" id="cd00996">
    <property type="entry name" value="PBP2_AatB_like"/>
    <property type="match status" value="1"/>
</dbReference>
<sequence>MKKLLLLASGVLLFAGCANQTEESAASETESTKSITVGLDETFAPMGFRDDNNELVGFDVDLAKETLGRLGYEVVFQPIDWAMKETELNTGNIDLIWNGYAITPEREEKVLLSEPYLSDSQMIVVRKDSDIKVKADLEGKIVSTQQSSSSIDKIKNDESGIYNKLNGDLVLYPSNSNSFLDLEAKRVDAIVVGESYGRYYIKESNKEDLFTIIEENFGEDHIAVALRKEDTDLKAQIDRTIEEMRADGTYDEIYQNWFFSE</sequence>